<dbReference type="EMBL" id="FAOP01000003">
    <property type="protein sequence ID" value="CUU02601.1"/>
    <property type="molecule type" value="Genomic_DNA"/>
</dbReference>
<evidence type="ECO:0000313" key="3">
    <source>
        <dbReference type="EMBL" id="CUU02601.1"/>
    </source>
</evidence>
<dbReference type="Gene3D" id="3.20.20.140">
    <property type="entry name" value="Metal-dependent hydrolases"/>
    <property type="match status" value="1"/>
</dbReference>
<protein>
    <recommendedName>
        <fullName evidence="1">Polymerase/histidinol phosphatase N-terminal domain-containing protein</fullName>
    </recommendedName>
</protein>
<evidence type="ECO:0000313" key="5">
    <source>
        <dbReference type="Proteomes" id="UP000182200"/>
    </source>
</evidence>
<dbReference type="GO" id="GO:0004534">
    <property type="term" value="F:5'-3' RNA exonuclease activity"/>
    <property type="evidence" value="ECO:0007669"/>
    <property type="project" value="TreeGrafter"/>
</dbReference>
<dbReference type="Gene3D" id="1.10.150.650">
    <property type="match status" value="1"/>
</dbReference>
<dbReference type="SUPFAM" id="SSF89550">
    <property type="entry name" value="PHP domain-like"/>
    <property type="match status" value="1"/>
</dbReference>
<dbReference type="InterPro" id="IPR052018">
    <property type="entry name" value="PHP_domain"/>
</dbReference>
<gene>
    <name evidence="3" type="ORF">JGI4_00552</name>
    <name evidence="2" type="ORF">JGI8_01201</name>
</gene>
<feature type="domain" description="Polymerase/histidinol phosphatase N-terminal" evidence="1">
    <location>
        <begin position="3"/>
        <end position="68"/>
    </location>
</feature>
<reference evidence="4 5" key="1">
    <citation type="submission" date="2015-11" db="EMBL/GenBank/DDBJ databases">
        <authorList>
            <person name="Varghese N."/>
        </authorList>
    </citation>
    <scope>NUCLEOTIDE SEQUENCE [LARGE SCALE GENOMIC DNA]</scope>
    <source>
        <strain evidence="2 5">JGI-8</strain>
    </source>
</reference>
<proteinExistence type="predicted"/>
<accession>A0A0N7MSU1</accession>
<dbReference type="Pfam" id="PF02811">
    <property type="entry name" value="PHP"/>
    <property type="match status" value="1"/>
</dbReference>
<accession>A0A0P1LLJ2</accession>
<accession>A0A0S4MV54</accession>
<dbReference type="CDD" id="cd07438">
    <property type="entry name" value="PHP_HisPPase_AMP"/>
    <property type="match status" value="1"/>
</dbReference>
<dbReference type="RefSeq" id="WP_075426494.1">
    <property type="nucleotide sequence ID" value="NZ_CZVI01000015.1"/>
</dbReference>
<dbReference type="Proteomes" id="UP000182200">
    <property type="component" value="Unassembled WGS sequence"/>
</dbReference>
<dbReference type="PANTHER" id="PTHR42924">
    <property type="entry name" value="EXONUCLEASE"/>
    <property type="match status" value="1"/>
</dbReference>
<keyword evidence="5" id="KW-1185">Reference proteome</keyword>
<dbReference type="InterPro" id="IPR004013">
    <property type="entry name" value="PHP_dom"/>
</dbReference>
<sequence length="273" mass="30878">MKVDLHLHTYYSDGVYSPTQVVMKAKENGLDVISIVDHDTTNGLEEAIEAGKELGVEVIPGIELSSNINGTDIHILGYFIDWKNENFQVYLRIFRELRIQRAKRIVEKLNALNIPVEFESVVEIAKDSIISRVHIATALVKQGFVNDFYEAFNKYLGVGCPAYEKNIDLSPRKAIRLISEVGGLSFIAHPGKLISEIDLANLIELGIDGIEVIHPSHDEELIRYYRSIANEYFLLESGGSDFHGGVRNDEHNIGNYTVPYKFVKMMKQRLNLK</sequence>
<accession>A0A0P1LGG5</accession>
<dbReference type="OrthoDB" id="9804333at2"/>
<accession>A0A0P1LLX6</accession>
<dbReference type="Proteomes" id="UP000182011">
    <property type="component" value="Unassembled WGS sequence"/>
</dbReference>
<dbReference type="PANTHER" id="PTHR42924:SF3">
    <property type="entry name" value="POLYMERASE_HISTIDINOL PHOSPHATASE N-TERMINAL DOMAIN-CONTAINING PROTEIN"/>
    <property type="match status" value="1"/>
</dbReference>
<accession>A0A0P1LQW6</accession>
<dbReference type="AlphaFoldDB" id="A0A0P1LGG5"/>
<dbReference type="STRING" id="1633631.GCA_001442925_00552"/>
<name>A0A0P1LGG5_9BACT</name>
<dbReference type="InterPro" id="IPR003141">
    <property type="entry name" value="Pol/His_phosphatase_N"/>
</dbReference>
<evidence type="ECO:0000259" key="1">
    <source>
        <dbReference type="SMART" id="SM00481"/>
    </source>
</evidence>
<dbReference type="GO" id="GO:0035312">
    <property type="term" value="F:5'-3' DNA exonuclease activity"/>
    <property type="evidence" value="ECO:0007669"/>
    <property type="project" value="TreeGrafter"/>
</dbReference>
<dbReference type="EMBL" id="CZVI01000015">
    <property type="protein sequence ID" value="CUS88387.1"/>
    <property type="molecule type" value="Genomic_DNA"/>
</dbReference>
<evidence type="ECO:0000313" key="4">
    <source>
        <dbReference type="Proteomes" id="UP000182011"/>
    </source>
</evidence>
<dbReference type="InterPro" id="IPR016195">
    <property type="entry name" value="Pol/histidinol_Pase-like"/>
</dbReference>
<evidence type="ECO:0000313" key="2">
    <source>
        <dbReference type="EMBL" id="CUS88387.1"/>
    </source>
</evidence>
<dbReference type="SMART" id="SM00481">
    <property type="entry name" value="POLIIIAc"/>
    <property type="match status" value="1"/>
</dbReference>
<organism evidence="3 4">
    <name type="scientific">Candidatus Kryptonium thompsonii</name>
    <dbReference type="NCBI Taxonomy" id="1633631"/>
    <lineage>
        <taxon>Bacteria</taxon>
        <taxon>Pseudomonadati</taxon>
        <taxon>Candidatus Kryptoniota</taxon>
        <taxon>Candidatus Kryptonium</taxon>
    </lineage>
</organism>
<reference evidence="3" key="2">
    <citation type="submission" date="2015-11" db="EMBL/GenBank/DDBJ databases">
        <authorList>
            <person name="Zhang Y."/>
            <person name="Guo Z."/>
        </authorList>
    </citation>
    <scope>NUCLEOTIDE SEQUENCE [LARGE SCALE GENOMIC DNA]</scope>
    <source>
        <strain evidence="3">JGI-4</strain>
    </source>
</reference>